<dbReference type="GO" id="GO:0004615">
    <property type="term" value="F:phosphomannomutase activity"/>
    <property type="evidence" value="ECO:0007669"/>
    <property type="project" value="UniProtKB-EC"/>
</dbReference>
<evidence type="ECO:0000256" key="6">
    <source>
        <dbReference type="ARBA" id="ARBA00022553"/>
    </source>
</evidence>
<dbReference type="SUPFAM" id="SSF55957">
    <property type="entry name" value="Phosphoglucomutase, C-terminal domain"/>
    <property type="match status" value="1"/>
</dbReference>
<evidence type="ECO:0000259" key="13">
    <source>
        <dbReference type="Pfam" id="PF02880"/>
    </source>
</evidence>
<sequence length="819" mass="87167">MTAVALTSLIAGVQYARLDRQRLAAWADGVVQQAAARLTDLRATLLQWGQDTGLAELFVAGESDELMREAEAWRRSVPGALAVHFRSFAQAVAPADEDPDLSFAGLDLVRLAAQSGRVTILEVHRVARADSHLAIAAPIADPAGDQVVGVAYVALPLTWLPEIDGKIGDFGSLRYKQRAGDDLVTIDHGRPGEVPQGQPDYVTPVPGSRLVIMAWRGRADWLAPAFLAQLAEGYVAVLAIAGIVLVWSVRRRQRLLVDDLAGILALIEDAAEGRALRDAHCRLAEPEGLRARVRPLLERLFAPVRAGEGGVAATVHASAATGNEDCQSGEKDEELAAELEAVPEEPRDDEPAPADGVPATEVPAEIFRANHIRGLADETLTEGLARDIGRAIGSEILARGACRVYVGRDNRASAPALAGAVTDGLRAAGCDVTALGLAPTPLLYFASRFQGETAGVMVTAGHHPPKYNGMKVVIDGEPLVDGQIMALRERILKGDFTTGEGACVERDLVEVYCEHVERDVTPARVLKVVLDCGNATASVIAPVLYRRLGCQVVELGCDQSAGLAGGRMIDPAQPDCLLKIAERVVAEGADLGLAFDTDADRLGVVDSAGGFIASDRLLLLFAIDVLSRYPGTDVIYDVACSRLLAREILRHGGRPVMWCSGHARLKAKLRERDALIAGDADGHMIFADRWFGFDDAFYAGARLIELLAQDPRPSAEVLAGLPAGCATPKLYVPLPNGDAAAVMAAVQSIADQVLVGADLKTLDGLRAEFDRGWGLVRAAGTRPGLALRFEADDEEALSAVQEQFRRLLGQAAPSVHLPF</sequence>
<dbReference type="Gene3D" id="3.40.120.10">
    <property type="entry name" value="Alpha-D-Glucose-1,6-Bisphosphate, subunit A, domain 3"/>
    <property type="match status" value="3"/>
</dbReference>
<evidence type="ECO:0000313" key="15">
    <source>
        <dbReference type="Proteomes" id="UP000010816"/>
    </source>
</evidence>
<feature type="domain" description="Alpha-D-phosphohexomutase C-terminal" evidence="10">
    <location>
        <begin position="732"/>
        <end position="806"/>
    </location>
</feature>
<evidence type="ECO:0000256" key="4">
    <source>
        <dbReference type="ARBA" id="ARBA00010231"/>
    </source>
</evidence>
<feature type="domain" description="Alpha-D-phosphohexomutase alpha/beta/alpha" evidence="12">
    <location>
        <begin position="512"/>
        <end position="609"/>
    </location>
</feature>
<dbReference type="InterPro" id="IPR005841">
    <property type="entry name" value="Alpha-D-phosphohexomutase_SF"/>
</dbReference>
<dbReference type="Pfam" id="PF02879">
    <property type="entry name" value="PGM_PMM_II"/>
    <property type="match status" value="1"/>
</dbReference>
<evidence type="ECO:0000256" key="5">
    <source>
        <dbReference type="ARBA" id="ARBA00012730"/>
    </source>
</evidence>
<dbReference type="HOGENOM" id="CLU_013562_0_1_6"/>
<keyword evidence="8" id="KW-0460">Magnesium</keyword>
<keyword evidence="15" id="KW-1185">Reference proteome</keyword>
<evidence type="ECO:0000256" key="1">
    <source>
        <dbReference type="ARBA" id="ARBA00000586"/>
    </source>
</evidence>
<dbReference type="SUPFAM" id="SSF53738">
    <property type="entry name" value="Phosphoglucomutase, first 3 domains"/>
    <property type="match status" value="3"/>
</dbReference>
<dbReference type="Proteomes" id="UP000010816">
    <property type="component" value="Chromosome"/>
</dbReference>
<dbReference type="RefSeq" id="WP_015279727.1">
    <property type="nucleotide sequence ID" value="NC_019940.1"/>
</dbReference>
<evidence type="ECO:0000313" key="14">
    <source>
        <dbReference type="EMBL" id="AGA89580.1"/>
    </source>
</evidence>
<dbReference type="InterPro" id="IPR005846">
    <property type="entry name" value="A-D-PHexomutase_a/b/a-III"/>
</dbReference>
<dbReference type="InterPro" id="IPR016055">
    <property type="entry name" value="A-D-PHexomutase_a/b/a-I/II/III"/>
</dbReference>
<keyword evidence="9" id="KW-0413">Isomerase</keyword>
<evidence type="ECO:0000256" key="7">
    <source>
        <dbReference type="ARBA" id="ARBA00022723"/>
    </source>
</evidence>
<dbReference type="Pfam" id="PF02880">
    <property type="entry name" value="PGM_PMM_III"/>
    <property type="match status" value="1"/>
</dbReference>
<dbReference type="InterPro" id="IPR005844">
    <property type="entry name" value="A-D-PHexomutase_a/b/a-I"/>
</dbReference>
<comment type="similarity">
    <text evidence="4">Belongs to the phosphohexose mutase family.</text>
</comment>
<protein>
    <recommendedName>
        <fullName evidence="5">phosphomannomutase</fullName>
        <ecNumber evidence="5">5.4.2.8</ecNumber>
    </recommendedName>
</protein>
<evidence type="ECO:0000259" key="12">
    <source>
        <dbReference type="Pfam" id="PF02879"/>
    </source>
</evidence>
<name>L0GW31_9GAMM</name>
<comment type="catalytic activity">
    <reaction evidence="1">
        <text>alpha-D-mannose 1-phosphate = D-mannose 6-phosphate</text>
        <dbReference type="Rhea" id="RHEA:11140"/>
        <dbReference type="ChEBI" id="CHEBI:58409"/>
        <dbReference type="ChEBI" id="CHEBI:58735"/>
        <dbReference type="EC" id="5.4.2.8"/>
    </reaction>
</comment>
<feature type="domain" description="Alpha-D-phosphohexomutase alpha/beta/alpha" evidence="13">
    <location>
        <begin position="614"/>
        <end position="720"/>
    </location>
</feature>
<dbReference type="InterPro" id="IPR005843">
    <property type="entry name" value="A-D-PHexomutase_C"/>
</dbReference>
<dbReference type="InterPro" id="IPR036900">
    <property type="entry name" value="A-D-PHexomutase_C_sf"/>
</dbReference>
<evidence type="ECO:0000259" key="11">
    <source>
        <dbReference type="Pfam" id="PF02878"/>
    </source>
</evidence>
<comment type="cofactor">
    <cofactor evidence="2">
        <name>Mg(2+)</name>
        <dbReference type="ChEBI" id="CHEBI:18420"/>
    </cofactor>
</comment>
<dbReference type="GO" id="GO:0005975">
    <property type="term" value="P:carbohydrate metabolic process"/>
    <property type="evidence" value="ECO:0007669"/>
    <property type="project" value="InterPro"/>
</dbReference>
<dbReference type="STRING" id="765912.Thimo_0741"/>
<gene>
    <name evidence="14" type="ORF">Thimo_0741</name>
</gene>
<reference evidence="14 15" key="1">
    <citation type="submission" date="2011-09" db="EMBL/GenBank/DDBJ databases">
        <title>Complete sequence of chromosome of Thioflavicoccus mobilis 8321.</title>
        <authorList>
            <consortium name="US DOE Joint Genome Institute"/>
            <person name="Lucas S."/>
            <person name="Han J."/>
            <person name="Lapidus A."/>
            <person name="Cheng J.-F."/>
            <person name="Goodwin L."/>
            <person name="Pitluck S."/>
            <person name="Peters L."/>
            <person name="Ovchinnikova G."/>
            <person name="Lu M."/>
            <person name="Detter J.C."/>
            <person name="Han C."/>
            <person name="Tapia R."/>
            <person name="Land M."/>
            <person name="Hauser L."/>
            <person name="Kyrpides N."/>
            <person name="Ivanova N."/>
            <person name="Pagani I."/>
            <person name="Vogl K."/>
            <person name="Liu Z."/>
            <person name="Imhoff J."/>
            <person name="Thiel V."/>
            <person name="Frigaard N.-U."/>
            <person name="Bryant D."/>
            <person name="Woyke T."/>
        </authorList>
    </citation>
    <scope>NUCLEOTIDE SEQUENCE [LARGE SCALE GENOMIC DNA]</scope>
    <source>
        <strain evidence="14 15">8321</strain>
    </source>
</reference>
<evidence type="ECO:0000256" key="8">
    <source>
        <dbReference type="ARBA" id="ARBA00022842"/>
    </source>
</evidence>
<dbReference type="CDD" id="cd03089">
    <property type="entry name" value="PMM_PGM"/>
    <property type="match status" value="1"/>
</dbReference>
<dbReference type="Gene3D" id="3.30.310.50">
    <property type="entry name" value="Alpha-D-phosphohexomutase, C-terminal domain"/>
    <property type="match status" value="1"/>
</dbReference>
<evidence type="ECO:0000256" key="3">
    <source>
        <dbReference type="ARBA" id="ARBA00004699"/>
    </source>
</evidence>
<proteinExistence type="inferred from homology"/>
<dbReference type="AlphaFoldDB" id="L0GW31"/>
<comment type="pathway">
    <text evidence="3">Nucleotide-sugar biosynthesis; GDP-alpha-D-mannose biosynthesis; alpha-D-mannose 1-phosphate from D-fructose 6-phosphate: step 2/2.</text>
</comment>
<organism evidence="14 15">
    <name type="scientific">Thioflavicoccus mobilis 8321</name>
    <dbReference type="NCBI Taxonomy" id="765912"/>
    <lineage>
        <taxon>Bacteria</taxon>
        <taxon>Pseudomonadati</taxon>
        <taxon>Pseudomonadota</taxon>
        <taxon>Gammaproteobacteria</taxon>
        <taxon>Chromatiales</taxon>
        <taxon>Chromatiaceae</taxon>
        <taxon>Thioflavicoccus</taxon>
    </lineage>
</organism>
<feature type="domain" description="Alpha-D-phosphohexomutase alpha/beta/alpha" evidence="11">
    <location>
        <begin position="365"/>
        <end position="496"/>
    </location>
</feature>
<dbReference type="PANTHER" id="PTHR43771">
    <property type="entry name" value="PHOSPHOMANNOMUTASE"/>
    <property type="match status" value="1"/>
</dbReference>
<evidence type="ECO:0000256" key="9">
    <source>
        <dbReference type="ARBA" id="ARBA00023235"/>
    </source>
</evidence>
<dbReference type="PATRIC" id="fig|765912.4.peg.728"/>
<evidence type="ECO:0000256" key="2">
    <source>
        <dbReference type="ARBA" id="ARBA00001946"/>
    </source>
</evidence>
<keyword evidence="6" id="KW-0597">Phosphoprotein</keyword>
<dbReference type="GO" id="GO:0046872">
    <property type="term" value="F:metal ion binding"/>
    <property type="evidence" value="ECO:0007669"/>
    <property type="project" value="UniProtKB-KW"/>
</dbReference>
<dbReference type="Pfam" id="PF00408">
    <property type="entry name" value="PGM_PMM_IV"/>
    <property type="match status" value="1"/>
</dbReference>
<evidence type="ECO:0000259" key="10">
    <source>
        <dbReference type="Pfam" id="PF00408"/>
    </source>
</evidence>
<keyword evidence="7" id="KW-0479">Metal-binding</keyword>
<dbReference type="PANTHER" id="PTHR43771:SF2">
    <property type="entry name" value="PHOSPHOMANNOMUTASE_PHOSPHOGLUCOMUTASE"/>
    <property type="match status" value="1"/>
</dbReference>
<dbReference type="PRINTS" id="PR00509">
    <property type="entry name" value="PGMPMM"/>
</dbReference>
<dbReference type="EC" id="5.4.2.8" evidence="5"/>
<accession>L0GW31</accession>
<dbReference type="eggNOG" id="COG1109">
    <property type="taxonomic scope" value="Bacteria"/>
</dbReference>
<dbReference type="Pfam" id="PF02878">
    <property type="entry name" value="PGM_PMM_I"/>
    <property type="match status" value="1"/>
</dbReference>
<dbReference type="InterPro" id="IPR005845">
    <property type="entry name" value="A-D-PHexomutase_a/b/a-II"/>
</dbReference>
<dbReference type="KEGG" id="tmb:Thimo_0741"/>
<dbReference type="EMBL" id="CP003051">
    <property type="protein sequence ID" value="AGA89580.1"/>
    <property type="molecule type" value="Genomic_DNA"/>
</dbReference>